<name>A0A074MU61_ERYLO</name>
<dbReference type="EMBL" id="JMIW01000006">
    <property type="protein sequence ID" value="KEO89127.1"/>
    <property type="molecule type" value="Genomic_DNA"/>
</dbReference>
<accession>A0A074MU61</accession>
<gene>
    <name evidence="1" type="ORF">EH31_13920</name>
</gene>
<dbReference type="RefSeq" id="WP_152553571.1">
    <property type="nucleotide sequence ID" value="NZ_JMIW01000006.1"/>
</dbReference>
<reference evidence="1 2" key="1">
    <citation type="submission" date="2014-04" db="EMBL/GenBank/DDBJ databases">
        <title>A comprehensive comparison of genomes of Erythrobacter spp. strains.</title>
        <authorList>
            <person name="Zheng Q."/>
        </authorList>
    </citation>
    <scope>NUCLEOTIDE SEQUENCE [LARGE SCALE GENOMIC DNA]</scope>
    <source>
        <strain evidence="1 2">DSM 6997</strain>
    </source>
</reference>
<dbReference type="OrthoDB" id="7511203at2"/>
<dbReference type="STRING" id="1044.EH31_13920"/>
<proteinExistence type="predicted"/>
<organism evidence="1 2">
    <name type="scientific">Erythrobacter longus</name>
    <dbReference type="NCBI Taxonomy" id="1044"/>
    <lineage>
        <taxon>Bacteria</taxon>
        <taxon>Pseudomonadati</taxon>
        <taxon>Pseudomonadota</taxon>
        <taxon>Alphaproteobacteria</taxon>
        <taxon>Sphingomonadales</taxon>
        <taxon>Erythrobacteraceae</taxon>
        <taxon>Erythrobacter/Porphyrobacter group</taxon>
        <taxon>Erythrobacter</taxon>
    </lineage>
</organism>
<comment type="caution">
    <text evidence="1">The sequence shown here is derived from an EMBL/GenBank/DDBJ whole genome shotgun (WGS) entry which is preliminary data.</text>
</comment>
<evidence type="ECO:0000313" key="1">
    <source>
        <dbReference type="EMBL" id="KEO89127.1"/>
    </source>
</evidence>
<sequence length="77" mass="8347">MIRIFSVLAVVSMAIGPLSPNKGEPGRSLTMSLCNGGEITIPLGDDDDKTPRDCQSMACHAVNCREKNKRFSKPNLI</sequence>
<dbReference type="Proteomes" id="UP000027647">
    <property type="component" value="Unassembled WGS sequence"/>
</dbReference>
<dbReference type="AlphaFoldDB" id="A0A074MU61"/>
<protein>
    <submittedName>
        <fullName evidence="1">Uncharacterized protein</fullName>
    </submittedName>
</protein>
<keyword evidence="2" id="KW-1185">Reference proteome</keyword>
<evidence type="ECO:0000313" key="2">
    <source>
        <dbReference type="Proteomes" id="UP000027647"/>
    </source>
</evidence>